<dbReference type="Pfam" id="PF02769">
    <property type="entry name" value="AIRS_C"/>
    <property type="match status" value="1"/>
</dbReference>
<dbReference type="NCBIfam" id="TIGR04045">
    <property type="entry name" value="MSMEG_0567_GNAT"/>
    <property type="match status" value="1"/>
</dbReference>
<accession>A0A0X2NME5</accession>
<dbReference type="GO" id="GO:0009228">
    <property type="term" value="P:thiamine biosynthetic process"/>
    <property type="evidence" value="ECO:0007669"/>
    <property type="project" value="InterPro"/>
</dbReference>
<organism evidence="2 3">
    <name type="scientific">Corynebacterium variabile</name>
    <dbReference type="NCBI Taxonomy" id="1727"/>
    <lineage>
        <taxon>Bacteria</taxon>
        <taxon>Bacillati</taxon>
        <taxon>Actinomycetota</taxon>
        <taxon>Actinomycetes</taxon>
        <taxon>Mycobacteriales</taxon>
        <taxon>Corynebacteriaceae</taxon>
        <taxon>Corynebacterium</taxon>
    </lineage>
</organism>
<dbReference type="InterPro" id="IPR006283">
    <property type="entry name" value="ThiL-like"/>
</dbReference>
<dbReference type="SUPFAM" id="SSF55729">
    <property type="entry name" value="Acyl-CoA N-acyltransferases (Nat)"/>
    <property type="match status" value="1"/>
</dbReference>
<dbReference type="NCBIfam" id="TIGR04050">
    <property type="entry name" value="MSMEG_0567_Cter"/>
    <property type="match status" value="1"/>
</dbReference>
<dbReference type="Proteomes" id="UP000182498">
    <property type="component" value="Unassembled WGS sequence"/>
</dbReference>
<evidence type="ECO:0000313" key="2">
    <source>
        <dbReference type="EMBL" id="CUU66682.1"/>
    </source>
</evidence>
<dbReference type="SUPFAM" id="SSF55326">
    <property type="entry name" value="PurM N-terminal domain-like"/>
    <property type="match status" value="1"/>
</dbReference>
<sequence length="485" mass="50110">MPDIFPASPVPPLSPTPLLAGTVPATPRRTWRIVRANARQRADYLRLRHDIFVTEQGIFTGSDRDRGDDDPRTVVLVAVDTAEVPGTVLGGVRLTPHDDGPDTGWWVGDRLVVAATSRTHRGIGTALVRRACATAEQLGVLRFEATVQAPNEALFRRLGWETTGQGLYHGVPHVAMRWPLHRVRDLIAGTKQPLGSLLSVFGGGVNGASVGALGGPGFVGDDGAPVPGSDLVAACDAILPAMVEADPRWAGWCSVLVNLNDLAAMGATPVGILDAVAGHDATSVARVLEGMADAAAAWGVPVLGGHTQTGTEPSLSVTALGRTTRPVPGAGGEVGHDLSLTVDLAGRWRPGFEGRQWDSTSWRTGEELRTLGGLVAAAAPAAAKDVSMAGIIGTSGMLAEASGTGVTVDMAAVPRPAGTSAGDWMTCFPGFGMLTADAPGACRMVSPLTEAATVGRLTTEPGVRLRWPDGVETPVTTTVTGMGRG</sequence>
<evidence type="ECO:0000313" key="3">
    <source>
        <dbReference type="Proteomes" id="UP000182498"/>
    </source>
</evidence>
<dbReference type="AlphaFoldDB" id="A0A0X2NME5"/>
<dbReference type="InterPro" id="IPR016181">
    <property type="entry name" value="Acyl_CoA_acyltransferase"/>
</dbReference>
<dbReference type="SUPFAM" id="SSF56042">
    <property type="entry name" value="PurM C-terminal domain-like"/>
    <property type="match status" value="1"/>
</dbReference>
<dbReference type="InterPro" id="IPR036676">
    <property type="entry name" value="PurM-like_C_sf"/>
</dbReference>
<dbReference type="Gene3D" id="3.40.630.30">
    <property type="match status" value="1"/>
</dbReference>
<name>A0A0X2NME5_9CORY</name>
<feature type="domain" description="N-acetyltransferase" evidence="1">
    <location>
        <begin position="31"/>
        <end position="181"/>
    </location>
</feature>
<dbReference type="InterPro" id="IPR024035">
    <property type="entry name" value="MSMEG_0567_GNAT"/>
</dbReference>
<dbReference type="GO" id="GO:0016747">
    <property type="term" value="F:acyltransferase activity, transferring groups other than amino-acyl groups"/>
    <property type="evidence" value="ECO:0007669"/>
    <property type="project" value="InterPro"/>
</dbReference>
<dbReference type="PANTHER" id="PTHR30270">
    <property type="entry name" value="THIAMINE-MONOPHOSPHATE KINASE"/>
    <property type="match status" value="1"/>
</dbReference>
<evidence type="ECO:0000259" key="1">
    <source>
        <dbReference type="PROSITE" id="PS51186"/>
    </source>
</evidence>
<dbReference type="GO" id="GO:0009030">
    <property type="term" value="F:thiamine-phosphate kinase activity"/>
    <property type="evidence" value="ECO:0007669"/>
    <property type="project" value="InterPro"/>
</dbReference>
<dbReference type="Pfam" id="PF00583">
    <property type="entry name" value="Acetyltransf_1"/>
    <property type="match status" value="1"/>
</dbReference>
<dbReference type="PANTHER" id="PTHR30270:SF0">
    <property type="entry name" value="THIAMINE-MONOPHOSPHATE KINASE"/>
    <property type="match status" value="1"/>
</dbReference>
<dbReference type="Gene3D" id="3.90.650.10">
    <property type="entry name" value="PurM-like C-terminal domain"/>
    <property type="match status" value="1"/>
</dbReference>
<dbReference type="InterPro" id="IPR016188">
    <property type="entry name" value="PurM-like_N"/>
</dbReference>
<proteinExistence type="predicted"/>
<gene>
    <name evidence="2" type="ORF">CVAR292_02029</name>
</gene>
<keyword evidence="2" id="KW-0808">Transferase</keyword>
<dbReference type="PROSITE" id="PS51186">
    <property type="entry name" value="GNAT"/>
    <property type="match status" value="1"/>
</dbReference>
<dbReference type="Gene3D" id="3.30.1330.10">
    <property type="entry name" value="PurM-like, N-terminal domain"/>
    <property type="match status" value="1"/>
</dbReference>
<dbReference type="CDD" id="cd04301">
    <property type="entry name" value="NAT_SF"/>
    <property type="match status" value="1"/>
</dbReference>
<protein>
    <submittedName>
        <fullName evidence="2">Putative N-acetyltransferase, MSMEG_0567 N-terminal domain family</fullName>
    </submittedName>
</protein>
<dbReference type="InterPro" id="IPR000182">
    <property type="entry name" value="GNAT_dom"/>
</dbReference>
<dbReference type="Pfam" id="PF00586">
    <property type="entry name" value="AIRS"/>
    <property type="match status" value="1"/>
</dbReference>
<reference evidence="3" key="1">
    <citation type="submission" date="2015-11" db="EMBL/GenBank/DDBJ databases">
        <authorList>
            <person name="Dugat-Bony E."/>
        </authorList>
    </citation>
    <scope>NUCLEOTIDE SEQUENCE [LARGE SCALE GENOMIC DNA]</scope>
    <source>
        <strain evidence="3">Mu292</strain>
    </source>
</reference>
<dbReference type="InterPro" id="IPR036921">
    <property type="entry name" value="PurM-like_N_sf"/>
</dbReference>
<dbReference type="InterPro" id="IPR010918">
    <property type="entry name" value="PurM-like_C_dom"/>
</dbReference>
<dbReference type="EMBL" id="FAUH01000014">
    <property type="protein sequence ID" value="CUU66682.1"/>
    <property type="molecule type" value="Genomic_DNA"/>
</dbReference>
<dbReference type="InterPro" id="IPR023911">
    <property type="entry name" value="MSMEG_0567/sll0787_C"/>
</dbReference>
<keyword evidence="3" id="KW-1185">Reference proteome</keyword>